<sequence>MAGNFTPGSAGLTGNSAAGLPSSASLSTSIPSPIQLPASIFSTTLKLDEGNYTLWKGQVLAAIIAGGYEEFVYGTSQPPSNFLDELMTEVNPEFKLWQRTDKSVMSFLFSTLTQEPLSQVVCCTSSHEVWESLWQRFESNSTTRIINLRMQMQQVRKDGRTMQNYLNSVKMYADQLSAIGEPVRYRDHLWYLLEGLPAEYDPVVTAVYSRTDQPSIEEVHQLLLNFDLRLERRQVLDPILPQVQFSAASSGAGQDDKQDRGTGSSTPRSVQASNSSNSTPST</sequence>
<dbReference type="EMBL" id="CM042890">
    <property type="protein sequence ID" value="KAI4310948.1"/>
    <property type="molecule type" value="Genomic_DNA"/>
</dbReference>
<accession>A0ACB9LI89</accession>
<proteinExistence type="predicted"/>
<evidence type="ECO:0000313" key="2">
    <source>
        <dbReference type="Proteomes" id="UP001057402"/>
    </source>
</evidence>
<protein>
    <submittedName>
        <fullName evidence="1">Uncharacterized protein</fullName>
    </submittedName>
</protein>
<organism evidence="1 2">
    <name type="scientific">Melastoma candidum</name>
    <dbReference type="NCBI Taxonomy" id="119954"/>
    <lineage>
        <taxon>Eukaryota</taxon>
        <taxon>Viridiplantae</taxon>
        <taxon>Streptophyta</taxon>
        <taxon>Embryophyta</taxon>
        <taxon>Tracheophyta</taxon>
        <taxon>Spermatophyta</taxon>
        <taxon>Magnoliopsida</taxon>
        <taxon>eudicotyledons</taxon>
        <taxon>Gunneridae</taxon>
        <taxon>Pentapetalae</taxon>
        <taxon>rosids</taxon>
        <taxon>malvids</taxon>
        <taxon>Myrtales</taxon>
        <taxon>Melastomataceae</taxon>
        <taxon>Melastomatoideae</taxon>
        <taxon>Melastomateae</taxon>
        <taxon>Melastoma</taxon>
    </lineage>
</organism>
<reference evidence="2" key="1">
    <citation type="journal article" date="2023" name="Front. Plant Sci.">
        <title>Chromosomal-level genome assembly of Melastoma candidum provides insights into trichome evolution.</title>
        <authorList>
            <person name="Zhong Y."/>
            <person name="Wu W."/>
            <person name="Sun C."/>
            <person name="Zou P."/>
            <person name="Liu Y."/>
            <person name="Dai S."/>
            <person name="Zhou R."/>
        </authorList>
    </citation>
    <scope>NUCLEOTIDE SEQUENCE [LARGE SCALE GENOMIC DNA]</scope>
</reference>
<dbReference type="Proteomes" id="UP001057402">
    <property type="component" value="Chromosome 11"/>
</dbReference>
<gene>
    <name evidence="1" type="ORF">MLD38_035890</name>
</gene>
<evidence type="ECO:0000313" key="1">
    <source>
        <dbReference type="EMBL" id="KAI4310948.1"/>
    </source>
</evidence>
<name>A0ACB9LI89_9MYRT</name>
<keyword evidence="2" id="KW-1185">Reference proteome</keyword>
<comment type="caution">
    <text evidence="1">The sequence shown here is derived from an EMBL/GenBank/DDBJ whole genome shotgun (WGS) entry which is preliminary data.</text>
</comment>